<dbReference type="eggNOG" id="KOG2552">
    <property type="taxonomic scope" value="Eukaryota"/>
</dbReference>
<evidence type="ECO:0000256" key="4">
    <source>
        <dbReference type="ARBA" id="ARBA00022502"/>
    </source>
</evidence>
<feature type="transmembrane region" description="Helical" evidence="10">
    <location>
        <begin position="359"/>
        <end position="379"/>
    </location>
</feature>
<dbReference type="AlphaFoldDB" id="K0RTC9"/>
<feature type="compositionally biased region" description="Polar residues" evidence="9">
    <location>
        <begin position="612"/>
        <end position="627"/>
    </location>
</feature>
<feature type="transmembrane region" description="Helical" evidence="10">
    <location>
        <begin position="499"/>
        <end position="520"/>
    </location>
</feature>
<sequence>MMTIPSLAVGVAILLRLAATFAVDDKFLTGVFGSGTLPAIRAALTDPNHTWGHLTEACFWLGHSPSSLAGGPSASIYSGVYTSGTHVAASPLVVAYLGETLVCNETAWHRAAQQLLLLAADIVGACCIYFVGKRIIQLESKSREAEIEASTLKEAFDNDKETVREGVIPERVRPERGWVLGLPQKIKRPPEGAKKESACDEGCSNGSSNGSSSTHANGDAGDAGDAQSQTSHPDPSEVNELGKIRKPMLSLDLIPTIASTCYFCNPVSIIANSVGSLRSLWDALLLISMYHATRPATRLASDGAPVKVPTASKLAISLALASYVDVGYAVFLLPVLLWRGMFGDVERSIATRQGRDWRTVFVLFVTYLGTMHYFSSLLVGGDLGGSYTQVLRQTALRNVAFVQLDNSGSVPGPSMGLHWYMFVQMFDRFRPYFTVFVSGLPAMFIVPLMIRLHKYPSVLAAAFQLLWAIFRPTTTVHTFTLGLHLALMNPRSMVRMRDYVLVAFFALPVPILLFVTFHRMWMVTGNGNANYIFFQCYAYGMFVAMITLEFVNATVKRDKVLRMVEKGSFLKLAKEMEERENTAETAVPDENADKDESREDMKKDSSNDATDKTISAVKSSTKGSSELPNDLSAGKSADNDDSVTEQKDGGRREPSIVFL</sequence>
<reference evidence="12 13" key="1">
    <citation type="journal article" date="2012" name="Genome Biol.">
        <title>Genome and low-iron response of an oceanic diatom adapted to chronic iron limitation.</title>
        <authorList>
            <person name="Lommer M."/>
            <person name="Specht M."/>
            <person name="Roy A.S."/>
            <person name="Kraemer L."/>
            <person name="Andreson R."/>
            <person name="Gutowska M.A."/>
            <person name="Wolf J."/>
            <person name="Bergner S.V."/>
            <person name="Schilhabel M.B."/>
            <person name="Klostermeier U.C."/>
            <person name="Beiko R.G."/>
            <person name="Rosenstiel P."/>
            <person name="Hippler M."/>
            <person name="Laroche J."/>
        </authorList>
    </citation>
    <scope>NUCLEOTIDE SEQUENCE [LARGE SCALE GENOMIC DNA]</scope>
    <source>
        <strain evidence="12 13">CCMP1005</strain>
    </source>
</reference>
<dbReference type="Proteomes" id="UP000266841">
    <property type="component" value="Unassembled WGS sequence"/>
</dbReference>
<evidence type="ECO:0000256" key="1">
    <source>
        <dbReference type="ARBA" id="ARBA00004477"/>
    </source>
</evidence>
<feature type="region of interest" description="Disordered" evidence="9">
    <location>
        <begin position="580"/>
        <end position="659"/>
    </location>
</feature>
<keyword evidence="4" id="KW-0337">GPI-anchor biosynthesis</keyword>
<dbReference type="OrthoDB" id="549017at2759"/>
<keyword evidence="8 10" id="KW-0472">Membrane</keyword>
<evidence type="ECO:0000313" key="13">
    <source>
        <dbReference type="Proteomes" id="UP000266841"/>
    </source>
</evidence>
<dbReference type="PANTHER" id="PTHR13121">
    <property type="entry name" value="GPI TRANSAMIDASE COMPONENT PIG-U"/>
    <property type="match status" value="1"/>
</dbReference>
<evidence type="ECO:0000256" key="6">
    <source>
        <dbReference type="ARBA" id="ARBA00022824"/>
    </source>
</evidence>
<feature type="compositionally biased region" description="Basic and acidic residues" evidence="9">
    <location>
        <begin position="594"/>
        <end position="611"/>
    </location>
</feature>
<keyword evidence="7 10" id="KW-1133">Transmembrane helix</keyword>
<dbReference type="EMBL" id="AGNL01044315">
    <property type="protein sequence ID" value="EJK49947.1"/>
    <property type="molecule type" value="Genomic_DNA"/>
</dbReference>
<evidence type="ECO:0000256" key="11">
    <source>
        <dbReference type="SAM" id="SignalP"/>
    </source>
</evidence>
<evidence type="ECO:0008006" key="14">
    <source>
        <dbReference type="Google" id="ProtNLM"/>
    </source>
</evidence>
<dbReference type="UniPathway" id="UPA00196"/>
<dbReference type="GO" id="GO:0016255">
    <property type="term" value="P:attachment of GPI anchor to protein"/>
    <property type="evidence" value="ECO:0007669"/>
    <property type="project" value="InterPro"/>
</dbReference>
<feature type="transmembrane region" description="Helical" evidence="10">
    <location>
        <begin position="314"/>
        <end position="338"/>
    </location>
</feature>
<protein>
    <recommendedName>
        <fullName evidence="14">GPI transamidase subunit PIG-U</fullName>
    </recommendedName>
</protein>
<feature type="transmembrane region" description="Helical" evidence="10">
    <location>
        <begin position="532"/>
        <end position="553"/>
    </location>
</feature>
<evidence type="ECO:0000256" key="8">
    <source>
        <dbReference type="ARBA" id="ARBA00023136"/>
    </source>
</evidence>
<proteinExistence type="inferred from homology"/>
<comment type="similarity">
    <text evidence="3">Belongs to the PIGU family.</text>
</comment>
<organism evidence="12 13">
    <name type="scientific">Thalassiosira oceanica</name>
    <name type="common">Marine diatom</name>
    <dbReference type="NCBI Taxonomy" id="159749"/>
    <lineage>
        <taxon>Eukaryota</taxon>
        <taxon>Sar</taxon>
        <taxon>Stramenopiles</taxon>
        <taxon>Ochrophyta</taxon>
        <taxon>Bacillariophyta</taxon>
        <taxon>Coscinodiscophyceae</taxon>
        <taxon>Thalassiosirophycidae</taxon>
        <taxon>Thalassiosirales</taxon>
        <taxon>Thalassiosiraceae</taxon>
        <taxon>Thalassiosira</taxon>
    </lineage>
</organism>
<accession>K0RTC9</accession>
<feature type="transmembrane region" description="Helical" evidence="10">
    <location>
        <begin position="462"/>
        <end position="487"/>
    </location>
</feature>
<dbReference type="Pfam" id="PF06728">
    <property type="entry name" value="PIG-U"/>
    <property type="match status" value="1"/>
</dbReference>
<gene>
    <name evidence="12" type="ORF">THAOC_31125</name>
</gene>
<feature type="chain" id="PRO_5030173016" description="GPI transamidase subunit PIG-U" evidence="11">
    <location>
        <begin position="23"/>
        <end position="659"/>
    </location>
</feature>
<evidence type="ECO:0000256" key="5">
    <source>
        <dbReference type="ARBA" id="ARBA00022692"/>
    </source>
</evidence>
<comment type="caution">
    <text evidence="12">The sequence shown here is derived from an EMBL/GenBank/DDBJ whole genome shotgun (WGS) entry which is preliminary data.</text>
</comment>
<feature type="signal peptide" evidence="11">
    <location>
        <begin position="1"/>
        <end position="22"/>
    </location>
</feature>
<keyword evidence="11" id="KW-0732">Signal</keyword>
<evidence type="ECO:0000256" key="2">
    <source>
        <dbReference type="ARBA" id="ARBA00004687"/>
    </source>
</evidence>
<evidence type="ECO:0000256" key="7">
    <source>
        <dbReference type="ARBA" id="ARBA00022989"/>
    </source>
</evidence>
<keyword evidence="5 10" id="KW-0812">Transmembrane</keyword>
<feature type="transmembrane region" description="Helical" evidence="10">
    <location>
        <begin position="432"/>
        <end position="450"/>
    </location>
</feature>
<feature type="compositionally biased region" description="Low complexity" evidence="9">
    <location>
        <begin position="204"/>
        <end position="226"/>
    </location>
</feature>
<dbReference type="GO" id="GO:0042765">
    <property type="term" value="C:GPI-anchor transamidase complex"/>
    <property type="evidence" value="ECO:0007669"/>
    <property type="project" value="InterPro"/>
</dbReference>
<keyword evidence="13" id="KW-1185">Reference proteome</keyword>
<keyword evidence="6" id="KW-0256">Endoplasmic reticulum</keyword>
<evidence type="ECO:0000313" key="12">
    <source>
        <dbReference type="EMBL" id="EJK49947.1"/>
    </source>
</evidence>
<name>K0RTC9_THAOC</name>
<evidence type="ECO:0000256" key="3">
    <source>
        <dbReference type="ARBA" id="ARBA00010026"/>
    </source>
</evidence>
<evidence type="ECO:0000256" key="9">
    <source>
        <dbReference type="SAM" id="MobiDB-lite"/>
    </source>
</evidence>
<dbReference type="InterPro" id="IPR009600">
    <property type="entry name" value="PIG-U"/>
</dbReference>
<dbReference type="OMA" id="FVTFHRM"/>
<comment type="pathway">
    <text evidence="2">Glycolipid biosynthesis; glycosylphosphatidylinositol-anchor biosynthesis.</text>
</comment>
<dbReference type="GO" id="GO:0006506">
    <property type="term" value="P:GPI anchor biosynthetic process"/>
    <property type="evidence" value="ECO:0007669"/>
    <property type="project" value="UniProtKB-UniPathway"/>
</dbReference>
<feature type="compositionally biased region" description="Basic and acidic residues" evidence="9">
    <location>
        <begin position="188"/>
        <end position="198"/>
    </location>
</feature>
<dbReference type="PANTHER" id="PTHR13121:SF0">
    <property type="entry name" value="PHOSPHATIDYLINOSITOL GLYCAN ANCHOR BIOSYNTHESIS CLASS U PROTEIN"/>
    <property type="match status" value="1"/>
</dbReference>
<comment type="subcellular location">
    <subcellularLocation>
        <location evidence="1">Endoplasmic reticulum membrane</location>
        <topology evidence="1">Multi-pass membrane protein</topology>
    </subcellularLocation>
</comment>
<evidence type="ECO:0000256" key="10">
    <source>
        <dbReference type="SAM" id="Phobius"/>
    </source>
</evidence>
<feature type="transmembrane region" description="Helical" evidence="10">
    <location>
        <begin position="399"/>
        <end position="420"/>
    </location>
</feature>
<feature type="compositionally biased region" description="Basic and acidic residues" evidence="9">
    <location>
        <begin position="644"/>
        <end position="659"/>
    </location>
</feature>
<feature type="region of interest" description="Disordered" evidence="9">
    <location>
        <begin position="181"/>
        <end position="241"/>
    </location>
</feature>